<dbReference type="InterPro" id="IPR025350">
    <property type="entry name" value="DUF4254"/>
</dbReference>
<evidence type="ECO:0008006" key="3">
    <source>
        <dbReference type="Google" id="ProtNLM"/>
    </source>
</evidence>
<dbReference type="EMBL" id="OBEG01000008">
    <property type="protein sequence ID" value="SNY89249.1"/>
    <property type="molecule type" value="Genomic_DNA"/>
</dbReference>
<name>A0A285LWD4_9NOCA</name>
<dbReference type="RefSeq" id="WP_245910577.1">
    <property type="nucleotide sequence ID" value="NZ_OBEG01000008.1"/>
</dbReference>
<dbReference type="Pfam" id="PF14063">
    <property type="entry name" value="DUF4254"/>
    <property type="match status" value="1"/>
</dbReference>
<keyword evidence="2" id="KW-1185">Reference proteome</keyword>
<gene>
    <name evidence="1" type="ORF">SAMN04244553_6256</name>
</gene>
<organism evidence="1 2">
    <name type="scientific">Nocardia amikacinitolerans</name>
    <dbReference type="NCBI Taxonomy" id="756689"/>
    <lineage>
        <taxon>Bacteria</taxon>
        <taxon>Bacillati</taxon>
        <taxon>Actinomycetota</taxon>
        <taxon>Actinomycetes</taxon>
        <taxon>Mycobacteriales</taxon>
        <taxon>Nocardiaceae</taxon>
        <taxon>Nocardia</taxon>
    </lineage>
</organism>
<dbReference type="Proteomes" id="UP000219565">
    <property type="component" value="Unassembled WGS sequence"/>
</dbReference>
<evidence type="ECO:0000313" key="2">
    <source>
        <dbReference type="Proteomes" id="UP000219565"/>
    </source>
</evidence>
<sequence length="148" mass="16589">MSPATTDVPLTAPLPTRRQLLRACRGDASVVHPLASHARELTLLHHRRLDGDAVHAMDERRAELVRAVDRWARAHLPVARGAAYLHTEGLGTVIDRLAERTAHAYTALTKNSDWDLWFAWERLAELAVAYEDLADELHAGRRRLPDAP</sequence>
<reference evidence="1 2" key="1">
    <citation type="submission" date="2017-09" db="EMBL/GenBank/DDBJ databases">
        <authorList>
            <person name="Ehlers B."/>
            <person name="Leendertz F.H."/>
        </authorList>
    </citation>
    <scope>NUCLEOTIDE SEQUENCE [LARGE SCALE GENOMIC DNA]</scope>
    <source>
        <strain evidence="1 2">DSM 45537</strain>
    </source>
</reference>
<protein>
    <recommendedName>
        <fullName evidence="3">DUF4254 domain-containing protein</fullName>
    </recommendedName>
</protein>
<evidence type="ECO:0000313" key="1">
    <source>
        <dbReference type="EMBL" id="SNY89249.1"/>
    </source>
</evidence>
<accession>A0A285LWD4</accession>
<proteinExistence type="predicted"/>
<dbReference type="AlphaFoldDB" id="A0A285LWD4"/>